<protein>
    <submittedName>
        <fullName evidence="2">Uncharacterized protein</fullName>
    </submittedName>
</protein>
<evidence type="ECO:0000256" key="1">
    <source>
        <dbReference type="SAM" id="MobiDB-lite"/>
    </source>
</evidence>
<evidence type="ECO:0000313" key="5">
    <source>
        <dbReference type="Proteomes" id="UP000663877"/>
    </source>
</evidence>
<comment type="caution">
    <text evidence="2">The sequence shown here is derived from an EMBL/GenBank/DDBJ whole genome shotgun (WGS) entry which is preliminary data.</text>
</comment>
<accession>A0A813UMY7</accession>
<proteinExistence type="predicted"/>
<dbReference type="EMBL" id="CAJNOI010000018">
    <property type="protein sequence ID" value="CAF0825910.1"/>
    <property type="molecule type" value="Genomic_DNA"/>
</dbReference>
<dbReference type="AlphaFoldDB" id="A0A813UMY7"/>
<gene>
    <name evidence="2" type="ORF">BJG266_LOCUS6525</name>
    <name evidence="3" type="ORF">QVE165_LOCUS15892</name>
</gene>
<evidence type="ECO:0000313" key="2">
    <source>
        <dbReference type="EMBL" id="CAF0825910.1"/>
    </source>
</evidence>
<keyword evidence="4" id="KW-1185">Reference proteome</keyword>
<feature type="region of interest" description="Disordered" evidence="1">
    <location>
        <begin position="1"/>
        <end position="68"/>
    </location>
</feature>
<feature type="region of interest" description="Disordered" evidence="1">
    <location>
        <begin position="193"/>
        <end position="227"/>
    </location>
</feature>
<reference evidence="2" key="1">
    <citation type="submission" date="2021-02" db="EMBL/GenBank/DDBJ databases">
        <authorList>
            <person name="Nowell W R."/>
        </authorList>
    </citation>
    <scope>NUCLEOTIDE SEQUENCE</scope>
</reference>
<dbReference type="Proteomes" id="UP000663832">
    <property type="component" value="Unassembled WGS sequence"/>
</dbReference>
<evidence type="ECO:0000313" key="3">
    <source>
        <dbReference type="EMBL" id="CAF1018981.1"/>
    </source>
</evidence>
<dbReference type="EMBL" id="CAJNOM010000087">
    <property type="protein sequence ID" value="CAF1018981.1"/>
    <property type="molecule type" value="Genomic_DNA"/>
</dbReference>
<sequence length="242" mass="26274">MGCGASSDTSRVQEPTLNKKSVLPPIDQHTKKKASSAKSNGSADSGIEDSDPIRSKPLPPRLPVPIDNLQVEHQKKSRLGYGETFDIIATPKPGSLAPLRNAPKFLAAVNKPTPTIDPDLQAKLAAKQERASRKRQEIEEARRLASSRLGQRPITKPVVSPTPESNTTTTKLDERHQHLAMLRDKLRQSASHNSLYDGIHSPRTPRNESVSSGMTDIGNLTPRRGGTALGATIASNFKPVYD</sequence>
<dbReference type="Proteomes" id="UP000663877">
    <property type="component" value="Unassembled WGS sequence"/>
</dbReference>
<organism evidence="2 5">
    <name type="scientific">Adineta steineri</name>
    <dbReference type="NCBI Taxonomy" id="433720"/>
    <lineage>
        <taxon>Eukaryota</taxon>
        <taxon>Metazoa</taxon>
        <taxon>Spiralia</taxon>
        <taxon>Gnathifera</taxon>
        <taxon>Rotifera</taxon>
        <taxon>Eurotatoria</taxon>
        <taxon>Bdelloidea</taxon>
        <taxon>Adinetida</taxon>
        <taxon>Adinetidae</taxon>
        <taxon>Adineta</taxon>
    </lineage>
</organism>
<name>A0A813UMY7_9BILA</name>
<evidence type="ECO:0000313" key="4">
    <source>
        <dbReference type="Proteomes" id="UP000663832"/>
    </source>
</evidence>
<feature type="compositionally biased region" description="Polar residues" evidence="1">
    <location>
        <begin position="1"/>
        <end position="19"/>
    </location>
</feature>
<dbReference type="OrthoDB" id="9996200at2759"/>